<feature type="domain" description="BON" evidence="7">
    <location>
        <begin position="133"/>
        <end position="201"/>
    </location>
</feature>
<dbReference type="GO" id="GO:0042597">
    <property type="term" value="C:periplasmic space"/>
    <property type="evidence" value="ECO:0007669"/>
    <property type="project" value="UniProtKB-SubCell"/>
</dbReference>
<dbReference type="Pfam" id="PF04972">
    <property type="entry name" value="BON"/>
    <property type="match status" value="2"/>
</dbReference>
<evidence type="ECO:0000256" key="3">
    <source>
        <dbReference type="ARBA" id="ARBA00022737"/>
    </source>
</evidence>
<dbReference type="InterPro" id="IPR007055">
    <property type="entry name" value="BON_dom"/>
</dbReference>
<name>A0A4R5W421_9BURK</name>
<evidence type="ECO:0000256" key="1">
    <source>
        <dbReference type="ARBA" id="ARBA00004418"/>
    </source>
</evidence>
<dbReference type="PROSITE" id="PS51257">
    <property type="entry name" value="PROKAR_LIPOPROTEIN"/>
    <property type="match status" value="1"/>
</dbReference>
<keyword evidence="2 6" id="KW-0732">Signal</keyword>
<dbReference type="AlphaFoldDB" id="A0A4R5W421"/>
<evidence type="ECO:0000313" key="8">
    <source>
        <dbReference type="EMBL" id="TDK67095.1"/>
    </source>
</evidence>
<evidence type="ECO:0000256" key="6">
    <source>
        <dbReference type="SAM" id="SignalP"/>
    </source>
</evidence>
<gene>
    <name evidence="8" type="ORF">E2I14_04820</name>
</gene>
<organism evidence="8 9">
    <name type="scientific">Sapientia aquatica</name>
    <dbReference type="NCBI Taxonomy" id="1549640"/>
    <lineage>
        <taxon>Bacteria</taxon>
        <taxon>Pseudomonadati</taxon>
        <taxon>Pseudomonadota</taxon>
        <taxon>Betaproteobacteria</taxon>
        <taxon>Burkholderiales</taxon>
        <taxon>Oxalobacteraceae</taxon>
        <taxon>Sapientia</taxon>
    </lineage>
</organism>
<comment type="subcellular location">
    <subcellularLocation>
        <location evidence="1">Periplasm</location>
    </subcellularLocation>
</comment>
<evidence type="ECO:0000313" key="9">
    <source>
        <dbReference type="Proteomes" id="UP000294829"/>
    </source>
</evidence>
<dbReference type="PANTHER" id="PTHR34606:SF15">
    <property type="entry name" value="BON DOMAIN-CONTAINING PROTEIN"/>
    <property type="match status" value="1"/>
</dbReference>
<sequence>MKKNFNQLAALYLLGAVSILVLAACNKPPQTEEATTNATASSSAASSTTIGGDVDDSIITTKVKSALMGDENIKSIDFKITTEKGNVMLSGFVNNQMQIDRSIELAKAVTGVKNVTNQLTIKDGAQSMGNKIDDSVITTKVKSALLTDSQIKSFDIQVVTRNGEVQLSGFVKNDAQLKHAVDVAQTIEGVKSVLNHMTLQP</sequence>
<dbReference type="RefSeq" id="WP_133326001.1">
    <property type="nucleotide sequence ID" value="NZ_SMYL01000002.1"/>
</dbReference>
<feature type="chain" id="PRO_5020409440" description="Osmotically-inducible protein Y" evidence="6">
    <location>
        <begin position="24"/>
        <end position="201"/>
    </location>
</feature>
<dbReference type="InterPro" id="IPR051686">
    <property type="entry name" value="Lipoprotein_DolP"/>
</dbReference>
<keyword evidence="4" id="KW-0574">Periplasm</keyword>
<protein>
    <recommendedName>
        <fullName evidence="5">Osmotically-inducible protein Y</fullName>
    </recommendedName>
</protein>
<feature type="signal peptide" evidence="6">
    <location>
        <begin position="1"/>
        <end position="23"/>
    </location>
</feature>
<evidence type="ECO:0000256" key="5">
    <source>
        <dbReference type="ARBA" id="ARBA00070588"/>
    </source>
</evidence>
<dbReference type="Proteomes" id="UP000294829">
    <property type="component" value="Unassembled WGS sequence"/>
</dbReference>
<dbReference type="InterPro" id="IPR014004">
    <property type="entry name" value="Transpt-assoc_nodulatn_dom_bac"/>
</dbReference>
<accession>A0A4R5W421</accession>
<evidence type="ECO:0000259" key="7">
    <source>
        <dbReference type="PROSITE" id="PS50914"/>
    </source>
</evidence>
<evidence type="ECO:0000256" key="4">
    <source>
        <dbReference type="ARBA" id="ARBA00022764"/>
    </source>
</evidence>
<proteinExistence type="predicted"/>
<dbReference type="Gene3D" id="3.30.1340.30">
    <property type="match status" value="2"/>
</dbReference>
<dbReference type="PROSITE" id="PS50914">
    <property type="entry name" value="BON"/>
    <property type="match status" value="2"/>
</dbReference>
<dbReference type="PANTHER" id="PTHR34606">
    <property type="entry name" value="BON DOMAIN-CONTAINING PROTEIN"/>
    <property type="match status" value="1"/>
</dbReference>
<dbReference type="SMART" id="SM00749">
    <property type="entry name" value="BON"/>
    <property type="match status" value="2"/>
</dbReference>
<evidence type="ECO:0000256" key="2">
    <source>
        <dbReference type="ARBA" id="ARBA00022729"/>
    </source>
</evidence>
<comment type="caution">
    <text evidence="8">The sequence shown here is derived from an EMBL/GenBank/DDBJ whole genome shotgun (WGS) entry which is preliminary data.</text>
</comment>
<feature type="domain" description="BON" evidence="7">
    <location>
        <begin position="55"/>
        <end position="123"/>
    </location>
</feature>
<keyword evidence="9" id="KW-1185">Reference proteome</keyword>
<dbReference type="OrthoDB" id="8560732at2"/>
<keyword evidence="3" id="KW-0677">Repeat</keyword>
<dbReference type="FunFam" id="3.30.1340.30:FF:000001">
    <property type="entry name" value="Molecular chaperone OsmY"/>
    <property type="match status" value="1"/>
</dbReference>
<reference evidence="8 9" key="1">
    <citation type="submission" date="2019-03" db="EMBL/GenBank/DDBJ databases">
        <title>Sapientia aquatica gen. nov., sp. nov., isolated from a crater lake.</title>
        <authorList>
            <person name="Felfoldi T."/>
            <person name="Szabo A."/>
            <person name="Toth E."/>
            <person name="Schumann P."/>
            <person name="Keki Z."/>
            <person name="Marialigeti K."/>
            <person name="Mathe I."/>
        </authorList>
    </citation>
    <scope>NUCLEOTIDE SEQUENCE [LARGE SCALE GENOMIC DNA]</scope>
    <source>
        <strain evidence="8 9">SA-152</strain>
    </source>
</reference>
<dbReference type="EMBL" id="SMYL01000002">
    <property type="protein sequence ID" value="TDK67095.1"/>
    <property type="molecule type" value="Genomic_DNA"/>
</dbReference>